<feature type="domain" description="Extensin-like C-terminal" evidence="2">
    <location>
        <begin position="123"/>
        <end position="274"/>
    </location>
</feature>
<evidence type="ECO:0000313" key="4">
    <source>
        <dbReference type="Proteomes" id="UP000236752"/>
    </source>
</evidence>
<gene>
    <name evidence="3" type="ORF">SAMN04488045_2353</name>
</gene>
<dbReference type="RefSeq" id="WP_103910667.1">
    <property type="nucleotide sequence ID" value="NZ_FNUZ01000003.1"/>
</dbReference>
<sequence length="274" mass="29384">MKFLGGVIVGLLVANAAFAAPDRSLRPVSRMLGEAPQKAYVLRPEMRPSNTPVLTAITAVTAPAVMAPEVTEQAVARALRPNQRTKSLVKKAMAKKQARKKGAVCGDVDIQGEFVGFVPGRFKACGIQDAVKVRSISGVGLSQQALMNCRTAKALKKWVNKGMKPAVGKAGGGVKEIRVAAHYACRTRNNQPGAKISEHGKGNAIDISAFRLNDGSLITVLGGWRTQHQGPILKKMHKSACGPFGTVLGPNSDRFHQDHFHFDTAKYRSGSYCK</sequence>
<feature type="signal peptide" evidence="1">
    <location>
        <begin position="1"/>
        <end position="19"/>
    </location>
</feature>
<name>A0A1H5Z0I8_9RHOB</name>
<dbReference type="Proteomes" id="UP000236752">
    <property type="component" value="Unassembled WGS sequence"/>
</dbReference>
<evidence type="ECO:0000313" key="3">
    <source>
        <dbReference type="EMBL" id="SEG29758.1"/>
    </source>
</evidence>
<feature type="chain" id="PRO_5009291113" evidence="1">
    <location>
        <begin position="20"/>
        <end position="274"/>
    </location>
</feature>
<evidence type="ECO:0000256" key="1">
    <source>
        <dbReference type="SAM" id="SignalP"/>
    </source>
</evidence>
<evidence type="ECO:0000259" key="2">
    <source>
        <dbReference type="Pfam" id="PF06904"/>
    </source>
</evidence>
<proteinExistence type="predicted"/>
<dbReference type="OrthoDB" id="9809788at2"/>
<reference evidence="3 4" key="1">
    <citation type="submission" date="2016-10" db="EMBL/GenBank/DDBJ databases">
        <authorList>
            <person name="de Groot N.N."/>
        </authorList>
    </citation>
    <scope>NUCLEOTIDE SEQUENCE [LARGE SCALE GENOMIC DNA]</scope>
    <source>
        <strain evidence="3 4">DSM 26915</strain>
    </source>
</reference>
<dbReference type="AlphaFoldDB" id="A0A1H5Z0I8"/>
<keyword evidence="4" id="KW-1185">Reference proteome</keyword>
<dbReference type="Pfam" id="PF06904">
    <property type="entry name" value="Extensin-like_C"/>
    <property type="match status" value="1"/>
</dbReference>
<keyword evidence="1" id="KW-0732">Signal</keyword>
<protein>
    <submittedName>
        <fullName evidence="3">Extensin-like protein C-terminus</fullName>
    </submittedName>
</protein>
<dbReference type="InterPro" id="IPR009683">
    <property type="entry name" value="Extensin-like_C"/>
</dbReference>
<organism evidence="3 4">
    <name type="scientific">Thalassococcus halodurans</name>
    <dbReference type="NCBI Taxonomy" id="373675"/>
    <lineage>
        <taxon>Bacteria</taxon>
        <taxon>Pseudomonadati</taxon>
        <taxon>Pseudomonadota</taxon>
        <taxon>Alphaproteobacteria</taxon>
        <taxon>Rhodobacterales</taxon>
        <taxon>Roseobacteraceae</taxon>
        <taxon>Thalassococcus</taxon>
    </lineage>
</organism>
<accession>A0A1H5Z0I8</accession>
<dbReference type="EMBL" id="FNUZ01000003">
    <property type="protein sequence ID" value="SEG29758.1"/>
    <property type="molecule type" value="Genomic_DNA"/>
</dbReference>